<keyword evidence="4" id="KW-1185">Reference proteome</keyword>
<dbReference type="Pfam" id="PF13581">
    <property type="entry name" value="HATPase_c_2"/>
    <property type="match status" value="1"/>
</dbReference>
<keyword evidence="1" id="KW-0418">Kinase</keyword>
<dbReference type="PANTHER" id="PTHR35526">
    <property type="entry name" value="ANTI-SIGMA-F FACTOR RSBW-RELATED"/>
    <property type="match status" value="1"/>
</dbReference>
<dbReference type="PANTHER" id="PTHR35526:SF3">
    <property type="entry name" value="ANTI-SIGMA-F FACTOR RSBW"/>
    <property type="match status" value="1"/>
</dbReference>
<keyword evidence="3" id="KW-0067">ATP-binding</keyword>
<dbReference type="Proteomes" id="UP001206206">
    <property type="component" value="Unassembled WGS sequence"/>
</dbReference>
<keyword evidence="1" id="KW-0808">Transferase</keyword>
<dbReference type="InterPro" id="IPR050267">
    <property type="entry name" value="Anti-sigma-factor_SerPK"/>
</dbReference>
<dbReference type="CDD" id="cd16936">
    <property type="entry name" value="HATPase_RsbW-like"/>
    <property type="match status" value="1"/>
</dbReference>
<feature type="domain" description="Histidine kinase/HSP90-like ATPase" evidence="2">
    <location>
        <begin position="31"/>
        <end position="142"/>
    </location>
</feature>
<comment type="caution">
    <text evidence="3">The sequence shown here is derived from an EMBL/GenBank/DDBJ whole genome shotgun (WGS) entry which is preliminary data.</text>
</comment>
<evidence type="ECO:0000313" key="4">
    <source>
        <dbReference type="Proteomes" id="UP001206206"/>
    </source>
</evidence>
<evidence type="ECO:0000256" key="1">
    <source>
        <dbReference type="ARBA" id="ARBA00022527"/>
    </source>
</evidence>
<evidence type="ECO:0000259" key="2">
    <source>
        <dbReference type="Pfam" id="PF13581"/>
    </source>
</evidence>
<sequence length="172" mass="19074">MLHLMTTRLLAMQLRQMDARGAPVLRRWSRRPQSVGLARTELRATLAGWGLEEIADTSVVVLSELLTNAVRHAHAAPGREIETRFRRTQRGVRIEVHDASDRRPERRALAVEAANGRGLILVASLSDRWGVAPRDGVGKIVWAEVNLPELEGGSQWGVTVRSRRSGCAVEMS</sequence>
<gene>
    <name evidence="3" type="ORF">NON19_08060</name>
</gene>
<keyword evidence="3" id="KW-0547">Nucleotide-binding</keyword>
<name>A0ABT1P9I2_9ACTN</name>
<keyword evidence="1" id="KW-0723">Serine/threonine-protein kinase</keyword>
<dbReference type="Gene3D" id="3.30.565.10">
    <property type="entry name" value="Histidine kinase-like ATPase, C-terminal domain"/>
    <property type="match status" value="1"/>
</dbReference>
<dbReference type="RefSeq" id="WP_255925999.1">
    <property type="nucleotide sequence ID" value="NZ_JANFNH010000005.1"/>
</dbReference>
<evidence type="ECO:0000313" key="3">
    <source>
        <dbReference type="EMBL" id="MCQ4041990.1"/>
    </source>
</evidence>
<organism evidence="3 4">
    <name type="scientific">Streptantibioticus rubrisoli</name>
    <dbReference type="NCBI Taxonomy" id="1387313"/>
    <lineage>
        <taxon>Bacteria</taxon>
        <taxon>Bacillati</taxon>
        <taxon>Actinomycetota</taxon>
        <taxon>Actinomycetes</taxon>
        <taxon>Kitasatosporales</taxon>
        <taxon>Streptomycetaceae</taxon>
        <taxon>Streptantibioticus</taxon>
    </lineage>
</organism>
<protein>
    <submittedName>
        <fullName evidence="3">ATP-binding protein</fullName>
    </submittedName>
</protein>
<dbReference type="InterPro" id="IPR003594">
    <property type="entry name" value="HATPase_dom"/>
</dbReference>
<proteinExistence type="predicted"/>
<dbReference type="SUPFAM" id="SSF55874">
    <property type="entry name" value="ATPase domain of HSP90 chaperone/DNA topoisomerase II/histidine kinase"/>
    <property type="match status" value="1"/>
</dbReference>
<dbReference type="EMBL" id="JANFNH010000005">
    <property type="protein sequence ID" value="MCQ4041990.1"/>
    <property type="molecule type" value="Genomic_DNA"/>
</dbReference>
<dbReference type="InterPro" id="IPR036890">
    <property type="entry name" value="HATPase_C_sf"/>
</dbReference>
<accession>A0ABT1P9I2</accession>
<reference evidence="3 4" key="1">
    <citation type="submission" date="2022-06" db="EMBL/GenBank/DDBJ databases">
        <title>Draft genome sequence of type strain Streptomyces rubrisoli DSM 42083.</title>
        <authorList>
            <person name="Duangmal K."/>
            <person name="Klaysubun C."/>
        </authorList>
    </citation>
    <scope>NUCLEOTIDE SEQUENCE [LARGE SCALE GENOMIC DNA]</scope>
    <source>
        <strain evidence="3 4">DSM 42083</strain>
    </source>
</reference>
<dbReference type="GO" id="GO:0005524">
    <property type="term" value="F:ATP binding"/>
    <property type="evidence" value="ECO:0007669"/>
    <property type="project" value="UniProtKB-KW"/>
</dbReference>